<dbReference type="Gene3D" id="3.40.50.720">
    <property type="entry name" value="NAD(P)-binding Rossmann-like Domain"/>
    <property type="match status" value="1"/>
</dbReference>
<dbReference type="SUPFAM" id="SSF51735">
    <property type="entry name" value="NAD(P)-binding Rossmann-fold domains"/>
    <property type="match status" value="1"/>
</dbReference>
<protein>
    <submittedName>
        <fullName evidence="4">SDR family NAD(P)-dependent oxidoreductase</fullName>
    </submittedName>
</protein>
<dbReference type="InterPro" id="IPR036291">
    <property type="entry name" value="NAD(P)-bd_dom_sf"/>
</dbReference>
<proteinExistence type="inferred from homology"/>
<dbReference type="KEGG" id="hgn:E6W36_01625"/>
<dbReference type="PRINTS" id="PR00081">
    <property type="entry name" value="GDHRDH"/>
</dbReference>
<dbReference type="InterPro" id="IPR020904">
    <property type="entry name" value="Sc_DH/Rdtase_CS"/>
</dbReference>
<evidence type="ECO:0000256" key="2">
    <source>
        <dbReference type="ARBA" id="ARBA00023002"/>
    </source>
</evidence>
<sequence>MSMFKDQTVWVTGASSGIGEALSLALARQGARLILSGRKVAELERVATACGGGNRHTILPFDTTDYPALPGIVADAWDRAGGIDVLVNNAGVSQRSLALETSLDVYRTLLEVDLYAPIALSQLVLPRMVARGGGRFITIASVAGKIGAPMRSGYSAAKHGLYGYFDAIRAETAAQGIKVHMVAPGSVKTNVSRNALTANGSTRGTSDEAIEHGMPVAQAVRQMLDGIARGKRDILVAQGRERLAVTMRRFWPEKAFDLIADAVAKGYAQNMRVNR</sequence>
<dbReference type="PROSITE" id="PS00061">
    <property type="entry name" value="ADH_SHORT"/>
    <property type="match status" value="1"/>
</dbReference>
<dbReference type="AlphaFoldDB" id="A0A4D7C174"/>
<evidence type="ECO:0000313" key="5">
    <source>
        <dbReference type="Proteomes" id="UP000298714"/>
    </source>
</evidence>
<evidence type="ECO:0000256" key="3">
    <source>
        <dbReference type="RuleBase" id="RU000363"/>
    </source>
</evidence>
<dbReference type="GO" id="GO:0016491">
    <property type="term" value="F:oxidoreductase activity"/>
    <property type="evidence" value="ECO:0007669"/>
    <property type="project" value="UniProtKB-KW"/>
</dbReference>
<gene>
    <name evidence="4" type="ORF">E6W36_01625</name>
</gene>
<dbReference type="EMBL" id="CP039704">
    <property type="protein sequence ID" value="QCI78791.1"/>
    <property type="molecule type" value="Genomic_DNA"/>
</dbReference>
<dbReference type="PANTHER" id="PTHR44196">
    <property type="entry name" value="DEHYDROGENASE/REDUCTASE SDR FAMILY MEMBER 7B"/>
    <property type="match status" value="1"/>
</dbReference>
<keyword evidence="2" id="KW-0560">Oxidoreductase</keyword>
<accession>A0A4D7C174</accession>
<evidence type="ECO:0000313" key="4">
    <source>
        <dbReference type="EMBL" id="QCI78791.1"/>
    </source>
</evidence>
<dbReference type="PANTHER" id="PTHR44196:SF1">
    <property type="entry name" value="DEHYDROGENASE_REDUCTASE SDR FAMILY MEMBER 7B"/>
    <property type="match status" value="1"/>
</dbReference>
<dbReference type="Pfam" id="PF00106">
    <property type="entry name" value="adh_short"/>
    <property type="match status" value="1"/>
</dbReference>
<keyword evidence="5" id="KW-1185">Reference proteome</keyword>
<dbReference type="InterPro" id="IPR002347">
    <property type="entry name" value="SDR_fam"/>
</dbReference>
<dbReference type="Proteomes" id="UP000298714">
    <property type="component" value="Chromosome"/>
</dbReference>
<dbReference type="GO" id="GO:0016020">
    <property type="term" value="C:membrane"/>
    <property type="evidence" value="ECO:0007669"/>
    <property type="project" value="TreeGrafter"/>
</dbReference>
<evidence type="ECO:0000256" key="1">
    <source>
        <dbReference type="ARBA" id="ARBA00006484"/>
    </source>
</evidence>
<name>A0A4D7C174_9SPHN</name>
<reference evidence="5" key="1">
    <citation type="submission" date="2019-04" db="EMBL/GenBank/DDBJ databases">
        <title>Complete genome sequence of Sphingomonas sp. W1-2-3.</title>
        <authorList>
            <person name="Im W.T."/>
        </authorList>
    </citation>
    <scope>NUCLEOTIDE SEQUENCE [LARGE SCALE GENOMIC DNA]</scope>
    <source>
        <strain evidence="5">W1-2-3</strain>
    </source>
</reference>
<comment type="similarity">
    <text evidence="1 3">Belongs to the short-chain dehydrogenases/reductases (SDR) family.</text>
</comment>
<organism evidence="4 5">
    <name type="scientific">Hankyongella ginsenosidimutans</name>
    <dbReference type="NCBI Taxonomy" id="1763828"/>
    <lineage>
        <taxon>Bacteria</taxon>
        <taxon>Pseudomonadati</taxon>
        <taxon>Pseudomonadota</taxon>
        <taxon>Alphaproteobacteria</taxon>
        <taxon>Sphingomonadales</taxon>
        <taxon>Sphingomonadaceae</taxon>
        <taxon>Hankyongella</taxon>
    </lineage>
</organism>
<dbReference type="PRINTS" id="PR00080">
    <property type="entry name" value="SDRFAMILY"/>
</dbReference>